<sequence>MNSLALRLSPRLCSTHSVWTCLPLCSSQLPLFHPAPLPLVLSGLASADGAYLQTKNISAFESQGVSPIARAAMRNFAIALHGAILVDIGSTVGLDLNSNILTNLAVLKSRIQTDQLLGTFMTQTVGSANGLYFSIPVAPIILSNSTEFRLPITARQVGTRTRPEW</sequence>
<comment type="caution">
    <text evidence="1">The sequence shown here is derived from an EMBL/GenBank/DDBJ whole genome shotgun (WGS) entry which is preliminary data.</text>
</comment>
<dbReference type="EMBL" id="CAJNJQ010001033">
    <property type="protein sequence ID" value="CAE7115380.1"/>
    <property type="molecule type" value="Genomic_DNA"/>
</dbReference>
<organism evidence="1 2">
    <name type="scientific">Rhizoctonia solani</name>
    <dbReference type="NCBI Taxonomy" id="456999"/>
    <lineage>
        <taxon>Eukaryota</taxon>
        <taxon>Fungi</taxon>
        <taxon>Dikarya</taxon>
        <taxon>Basidiomycota</taxon>
        <taxon>Agaricomycotina</taxon>
        <taxon>Agaricomycetes</taxon>
        <taxon>Cantharellales</taxon>
        <taxon>Ceratobasidiaceae</taxon>
        <taxon>Rhizoctonia</taxon>
    </lineage>
</organism>
<proteinExistence type="predicted"/>
<evidence type="ECO:0000313" key="1">
    <source>
        <dbReference type="EMBL" id="CAE7115380.1"/>
    </source>
</evidence>
<evidence type="ECO:0000313" key="2">
    <source>
        <dbReference type="Proteomes" id="UP000663827"/>
    </source>
</evidence>
<dbReference type="AlphaFoldDB" id="A0A8H3E1U8"/>
<accession>A0A8H3E1U8</accession>
<gene>
    <name evidence="1" type="ORF">RDB_LOCUS51876</name>
</gene>
<dbReference type="Proteomes" id="UP000663827">
    <property type="component" value="Unassembled WGS sequence"/>
</dbReference>
<protein>
    <submittedName>
        <fullName evidence="1">Uncharacterized protein</fullName>
    </submittedName>
</protein>
<reference evidence="1" key="1">
    <citation type="submission" date="2021-01" db="EMBL/GenBank/DDBJ databases">
        <authorList>
            <person name="Kaushik A."/>
        </authorList>
    </citation>
    <scope>NUCLEOTIDE SEQUENCE</scope>
    <source>
        <strain evidence="1">AG5</strain>
    </source>
</reference>
<name>A0A8H3E1U8_9AGAM</name>